<dbReference type="HOGENOM" id="CLU_2084566_0_0_1"/>
<feature type="region of interest" description="Disordered" evidence="1">
    <location>
        <begin position="60"/>
        <end position="117"/>
    </location>
</feature>
<proteinExistence type="predicted"/>
<feature type="compositionally biased region" description="Polar residues" evidence="1">
    <location>
        <begin position="97"/>
        <end position="117"/>
    </location>
</feature>
<dbReference type="AlphaFoldDB" id="G3BCX3"/>
<name>G3BCX3_CANTC</name>
<sequence length="117" mass="12922">MTTAVNTKRIDECDESIDRIAAYTGNDAEWLLHVKNVNERLRFLRESYRLVANFRKRQIRQQAGHGSGDLDDGNTTMVTDPAQMNLEGVISDDDEGSSTTDAASGLRSTSRRGVSSS</sequence>
<accession>G3BCX3</accession>
<evidence type="ECO:0000256" key="1">
    <source>
        <dbReference type="SAM" id="MobiDB-lite"/>
    </source>
</evidence>
<dbReference type="Proteomes" id="UP000000707">
    <property type="component" value="Unassembled WGS sequence"/>
</dbReference>
<reference evidence="2 3" key="1">
    <citation type="journal article" date="2011" name="Proc. Natl. Acad. Sci. U.S.A.">
        <title>Comparative genomics of xylose-fermenting fungi for enhanced biofuel production.</title>
        <authorList>
            <person name="Wohlbach D.J."/>
            <person name="Kuo A."/>
            <person name="Sato T.K."/>
            <person name="Potts K.M."/>
            <person name="Salamov A.A."/>
            <person name="LaButti K.M."/>
            <person name="Sun H."/>
            <person name="Clum A."/>
            <person name="Pangilinan J.L."/>
            <person name="Lindquist E.A."/>
            <person name="Lucas S."/>
            <person name="Lapidus A."/>
            <person name="Jin M."/>
            <person name="Gunawan C."/>
            <person name="Balan V."/>
            <person name="Dale B.E."/>
            <person name="Jeffries T.W."/>
            <person name="Zinkel R."/>
            <person name="Barry K.W."/>
            <person name="Grigoriev I.V."/>
            <person name="Gasch A.P."/>
        </authorList>
    </citation>
    <scope>NUCLEOTIDE SEQUENCE [LARGE SCALE GENOMIC DNA]</scope>
    <source>
        <strain evidence="3">ATCC 10573 / BCRC 21748 / CBS 615 / JCM 9827 / NBRC 10315 / NRRL Y-1498 / VKM Y-70</strain>
    </source>
</reference>
<keyword evidence="3" id="KW-1185">Reference proteome</keyword>
<organism evidence="3">
    <name type="scientific">Candida tenuis (strain ATCC 10573 / BCRC 21748 / CBS 615 / JCM 9827 / NBRC 10315 / NRRL Y-1498 / VKM Y-70)</name>
    <name type="common">Yeast</name>
    <name type="synonym">Yamadazyma tenuis</name>
    <dbReference type="NCBI Taxonomy" id="590646"/>
    <lineage>
        <taxon>Eukaryota</taxon>
        <taxon>Fungi</taxon>
        <taxon>Dikarya</taxon>
        <taxon>Ascomycota</taxon>
        <taxon>Saccharomycotina</taxon>
        <taxon>Pichiomycetes</taxon>
        <taxon>Debaryomycetaceae</taxon>
        <taxon>Yamadazyma</taxon>
    </lineage>
</organism>
<evidence type="ECO:0000313" key="3">
    <source>
        <dbReference type="Proteomes" id="UP000000707"/>
    </source>
</evidence>
<evidence type="ECO:0000313" key="2">
    <source>
        <dbReference type="EMBL" id="EGV60230.1"/>
    </source>
</evidence>
<dbReference type="EMBL" id="GL996528">
    <property type="protein sequence ID" value="EGV60230.1"/>
    <property type="molecule type" value="Genomic_DNA"/>
</dbReference>
<gene>
    <name evidence="2" type="ORF">CANTEDRAFT_116279</name>
</gene>
<protein>
    <submittedName>
        <fullName evidence="2">Uncharacterized protein</fullName>
    </submittedName>
</protein>